<name>A0A178N0I7_9PROT</name>
<protein>
    <submittedName>
        <fullName evidence="2">Uncharacterized protein</fullName>
    </submittedName>
</protein>
<reference evidence="2 3" key="1">
    <citation type="submission" date="2016-04" db="EMBL/GenBank/DDBJ databases">
        <title>Draft genome sequence of freshwater magnetotactic bacteria Magnetospirillum marisnigri SP-1 and Magnetospirillum moscoviense BB-1.</title>
        <authorList>
            <person name="Koziaeva V."/>
            <person name="Dziuba M.V."/>
            <person name="Ivanov T.M."/>
            <person name="Kuznetsov B."/>
            <person name="Grouzdev D.S."/>
        </authorList>
    </citation>
    <scope>NUCLEOTIDE SEQUENCE [LARGE SCALE GENOMIC DNA]</scope>
    <source>
        <strain evidence="2 3">BB-1</strain>
    </source>
</reference>
<sequence length="324" mass="36511">MWGWLSENMGWAAKSEMKRLAHLYFAPEATELPDYADTAIGRVAVPWFLRERKTILTNLASTIGHKYPHGIPREISKDLLPAIVIFIDCGGNYESLLLEAGIPTTSNNITLNTSANTITYPHLTEFWLWLSSYEIARFLYFQRKDSANFREIAQHLDTCRAFNRYWGYGSMYADRMLKYAISTGVVMESGNKRIGSSDVPIYELIYPLGLRLAHSKWCRILIEAHKFAPFMSIYHDNPLLGLPHRFALWLGTVMRWGYLLGKATVGLLVVQIALGVVVGLFFAAVAGFAANVGASHYWSEICPALENYGLPLDCQNHAGNRRAP</sequence>
<comment type="caution">
    <text evidence="2">The sequence shown here is derived from an EMBL/GenBank/DDBJ whole genome shotgun (WGS) entry which is preliminary data.</text>
</comment>
<evidence type="ECO:0000313" key="2">
    <source>
        <dbReference type="EMBL" id="OAN67985.1"/>
    </source>
</evidence>
<evidence type="ECO:0000313" key="3">
    <source>
        <dbReference type="Proteomes" id="UP000078543"/>
    </source>
</evidence>
<keyword evidence="3" id="KW-1185">Reference proteome</keyword>
<organism evidence="2 3">
    <name type="scientific">Magnetospirillum moscoviense</name>
    <dbReference type="NCBI Taxonomy" id="1437059"/>
    <lineage>
        <taxon>Bacteria</taxon>
        <taxon>Pseudomonadati</taxon>
        <taxon>Pseudomonadota</taxon>
        <taxon>Alphaproteobacteria</taxon>
        <taxon>Rhodospirillales</taxon>
        <taxon>Rhodospirillaceae</taxon>
        <taxon>Magnetospirillum</taxon>
    </lineage>
</organism>
<dbReference type="RefSeq" id="WP_068496256.1">
    <property type="nucleotide sequence ID" value="NZ_LWQU01000004.1"/>
</dbReference>
<keyword evidence="1" id="KW-0812">Transmembrane</keyword>
<dbReference type="AlphaFoldDB" id="A0A178N0I7"/>
<evidence type="ECO:0000256" key="1">
    <source>
        <dbReference type="SAM" id="Phobius"/>
    </source>
</evidence>
<dbReference type="Proteomes" id="UP000078543">
    <property type="component" value="Unassembled WGS sequence"/>
</dbReference>
<accession>A0A178N0I7</accession>
<keyword evidence="1" id="KW-1133">Transmembrane helix</keyword>
<dbReference type="EMBL" id="LWQU01000004">
    <property type="protein sequence ID" value="OAN67985.1"/>
    <property type="molecule type" value="Genomic_DNA"/>
</dbReference>
<feature type="transmembrane region" description="Helical" evidence="1">
    <location>
        <begin position="265"/>
        <end position="290"/>
    </location>
</feature>
<gene>
    <name evidence="2" type="ORF">A6A05_18090</name>
</gene>
<proteinExistence type="predicted"/>
<keyword evidence="1" id="KW-0472">Membrane</keyword>